<dbReference type="RefSeq" id="WP_133314677.1">
    <property type="nucleotide sequence ID" value="NZ_SMTL01000001.1"/>
</dbReference>
<dbReference type="InterPro" id="IPR036291">
    <property type="entry name" value="NAD(P)-bd_dom_sf"/>
</dbReference>
<evidence type="ECO:0000256" key="1">
    <source>
        <dbReference type="ARBA" id="ARBA00006484"/>
    </source>
</evidence>
<dbReference type="PANTHER" id="PTHR42879">
    <property type="entry name" value="3-OXOACYL-(ACYL-CARRIER-PROTEIN) REDUCTASE"/>
    <property type="match status" value="1"/>
</dbReference>
<evidence type="ECO:0000256" key="2">
    <source>
        <dbReference type="RuleBase" id="RU000363"/>
    </source>
</evidence>
<keyword evidence="4" id="KW-1185">Reference proteome</keyword>
<dbReference type="SUPFAM" id="SSF51735">
    <property type="entry name" value="NAD(P)-binding Rossmann-fold domains"/>
    <property type="match status" value="1"/>
</dbReference>
<organism evidence="3 4">
    <name type="scientific">Rhizobium deserti</name>
    <dbReference type="NCBI Taxonomy" id="2547961"/>
    <lineage>
        <taxon>Bacteria</taxon>
        <taxon>Pseudomonadati</taxon>
        <taxon>Pseudomonadota</taxon>
        <taxon>Alphaproteobacteria</taxon>
        <taxon>Hyphomicrobiales</taxon>
        <taxon>Rhizobiaceae</taxon>
        <taxon>Rhizobium/Agrobacterium group</taxon>
        <taxon>Rhizobium</taxon>
    </lineage>
</organism>
<reference evidence="3 4" key="1">
    <citation type="submission" date="2019-03" db="EMBL/GenBank/DDBJ databases">
        <title>Rhizobium sp. nov., an bacterium isolated from biocrust in Mu Us Desert.</title>
        <authorList>
            <person name="Lixiong L."/>
        </authorList>
    </citation>
    <scope>NUCLEOTIDE SEQUENCE [LARGE SCALE GENOMIC DNA]</scope>
    <source>
        <strain evidence="3 4">SPY-1</strain>
    </source>
</reference>
<comment type="caution">
    <text evidence="3">The sequence shown here is derived from an EMBL/GenBank/DDBJ whole genome shotgun (WGS) entry which is preliminary data.</text>
</comment>
<accession>A0A4R5UN87</accession>
<dbReference type="Gene3D" id="3.40.50.720">
    <property type="entry name" value="NAD(P)-binding Rossmann-like Domain"/>
    <property type="match status" value="1"/>
</dbReference>
<comment type="similarity">
    <text evidence="1 2">Belongs to the short-chain dehydrogenases/reductases (SDR) family.</text>
</comment>
<evidence type="ECO:0000313" key="3">
    <source>
        <dbReference type="EMBL" id="TDK39228.1"/>
    </source>
</evidence>
<protein>
    <submittedName>
        <fullName evidence="3">SDR family oxidoreductase</fullName>
    </submittedName>
</protein>
<dbReference type="CDD" id="cd05233">
    <property type="entry name" value="SDR_c"/>
    <property type="match status" value="1"/>
</dbReference>
<dbReference type="AlphaFoldDB" id="A0A4R5UN87"/>
<dbReference type="PRINTS" id="PR00080">
    <property type="entry name" value="SDRFAMILY"/>
</dbReference>
<dbReference type="InterPro" id="IPR050259">
    <property type="entry name" value="SDR"/>
</dbReference>
<sequence>MKIDLTGRTALITGSSGGIGFAAAAALASSGASVVVNGRSSEKVDAAVERLRSLSPSSSAQGFVGDLSKADVAEKLLEAHPECDVLINNLGMYAWKDFFETSDAEWEDFVSVNVTSGIRLSRLYMPGMMRKGWGRVIFVSSESAINIPADMIHYGITKTAQLALSRGLAKRAAGTGVTVNSVLPGPTLSDGVVSMLEGATGLKGEGILGAADDFVKANRPTSIIGRTATVEEVANMILYVASPLSSATTGAALRVEGGIVDTAF</sequence>
<proteinExistence type="inferred from homology"/>
<gene>
    <name evidence="3" type="ORF">E2F50_03645</name>
</gene>
<dbReference type="Pfam" id="PF00106">
    <property type="entry name" value="adh_short"/>
    <property type="match status" value="1"/>
</dbReference>
<evidence type="ECO:0000313" key="4">
    <source>
        <dbReference type="Proteomes" id="UP000295238"/>
    </source>
</evidence>
<dbReference type="OrthoDB" id="9793325at2"/>
<dbReference type="InterPro" id="IPR002347">
    <property type="entry name" value="SDR_fam"/>
</dbReference>
<dbReference type="EMBL" id="SMTL01000001">
    <property type="protein sequence ID" value="TDK39228.1"/>
    <property type="molecule type" value="Genomic_DNA"/>
</dbReference>
<dbReference type="PRINTS" id="PR00081">
    <property type="entry name" value="GDHRDH"/>
</dbReference>
<dbReference type="Proteomes" id="UP000295238">
    <property type="component" value="Unassembled WGS sequence"/>
</dbReference>
<name>A0A4R5UN87_9HYPH</name>